<accession>A0A9J5WGR3</accession>
<evidence type="ECO:0008006" key="3">
    <source>
        <dbReference type="Google" id="ProtNLM"/>
    </source>
</evidence>
<evidence type="ECO:0000313" key="2">
    <source>
        <dbReference type="Proteomes" id="UP000824120"/>
    </source>
</evidence>
<dbReference type="OrthoDB" id="1306011at2759"/>
<dbReference type="AlphaFoldDB" id="A0A9J5WGR3"/>
<dbReference type="Proteomes" id="UP000824120">
    <property type="component" value="Chromosome 12"/>
</dbReference>
<protein>
    <recommendedName>
        <fullName evidence="3">Reverse transcriptase domain-containing protein</fullName>
    </recommendedName>
</protein>
<reference evidence="1 2" key="1">
    <citation type="submission" date="2020-09" db="EMBL/GenBank/DDBJ databases">
        <title>De no assembly of potato wild relative species, Solanum commersonii.</title>
        <authorList>
            <person name="Cho K."/>
        </authorList>
    </citation>
    <scope>NUCLEOTIDE SEQUENCE [LARGE SCALE GENOMIC DNA]</scope>
    <source>
        <strain evidence="1">LZ3.2</strain>
        <tissue evidence="1">Leaf</tissue>
    </source>
</reference>
<gene>
    <name evidence="1" type="ORF">H5410_063910</name>
</gene>
<evidence type="ECO:0000313" key="1">
    <source>
        <dbReference type="EMBL" id="KAG5574144.1"/>
    </source>
</evidence>
<proteinExistence type="predicted"/>
<dbReference type="EMBL" id="JACXVP010000012">
    <property type="protein sequence ID" value="KAG5574144.1"/>
    <property type="molecule type" value="Genomic_DNA"/>
</dbReference>
<sequence length="91" mass="9850">MHGVGGRAGPQGSILEFHQHSATIRPNIIYIPFFLNAPMHFPPRTIGGDSEHFPVEMGLHQGSVLSPFLFALVMDELVYSGGGPMVYVICG</sequence>
<comment type="caution">
    <text evidence="1">The sequence shown here is derived from an EMBL/GenBank/DDBJ whole genome shotgun (WGS) entry which is preliminary data.</text>
</comment>
<name>A0A9J5WGR3_SOLCO</name>
<organism evidence="1 2">
    <name type="scientific">Solanum commersonii</name>
    <name type="common">Commerson's wild potato</name>
    <name type="synonym">Commerson's nightshade</name>
    <dbReference type="NCBI Taxonomy" id="4109"/>
    <lineage>
        <taxon>Eukaryota</taxon>
        <taxon>Viridiplantae</taxon>
        <taxon>Streptophyta</taxon>
        <taxon>Embryophyta</taxon>
        <taxon>Tracheophyta</taxon>
        <taxon>Spermatophyta</taxon>
        <taxon>Magnoliopsida</taxon>
        <taxon>eudicotyledons</taxon>
        <taxon>Gunneridae</taxon>
        <taxon>Pentapetalae</taxon>
        <taxon>asterids</taxon>
        <taxon>lamiids</taxon>
        <taxon>Solanales</taxon>
        <taxon>Solanaceae</taxon>
        <taxon>Solanoideae</taxon>
        <taxon>Solaneae</taxon>
        <taxon>Solanum</taxon>
    </lineage>
</organism>
<keyword evidence="2" id="KW-1185">Reference proteome</keyword>